<dbReference type="InterPro" id="IPR050553">
    <property type="entry name" value="Thioredoxin_ResA/DsbE_sf"/>
</dbReference>
<evidence type="ECO:0000313" key="2">
    <source>
        <dbReference type="EMBL" id="QHV61862.1"/>
    </source>
</evidence>
<evidence type="ECO:0000313" key="3">
    <source>
        <dbReference type="Proteomes" id="UP000642553"/>
    </source>
</evidence>
<protein>
    <submittedName>
        <fullName evidence="2">TlpA family protein disulfide reductase</fullName>
    </submittedName>
</protein>
<name>A0AAE6T849_9BACT</name>
<dbReference type="EMBL" id="CP029701">
    <property type="protein sequence ID" value="QHV61862.1"/>
    <property type="molecule type" value="Genomic_DNA"/>
</dbReference>
<reference evidence="2" key="1">
    <citation type="submission" date="2018-05" db="EMBL/GenBank/DDBJ databases">
        <title>Complete genome sequnece of Akkermansia muciniphila EB-AMDK-40.</title>
        <authorList>
            <person name="Nam Y.-D."/>
            <person name="Chung W.-H."/>
            <person name="Park Y.S."/>
            <person name="Kang J."/>
        </authorList>
    </citation>
    <scope>NUCLEOTIDE SEQUENCE</scope>
    <source>
        <strain evidence="2">EB-AMDK-40</strain>
    </source>
</reference>
<sequence>MQIPVPSFSFFPGLLKPALPACFPPLQNTLRRIILLDRYFFIDNDGSMKKSIKLCSVALMLAGCGVAGMFSASADTPAPKAGEAAVSAVGKALEKADFLTKDRPNPKAKYYLFLYSASWCGPCCREMPHVVRTYRKIRQTDDVELVLFSCDKTEEAAKAWAKEERMKFPIVKPKKGNGIPGYKPGGSIPRLGIVDGTGKIIITGHPATLLKDWRKFCKPEEGKK</sequence>
<proteinExistence type="predicted"/>
<dbReference type="SUPFAM" id="SSF52833">
    <property type="entry name" value="Thioredoxin-like"/>
    <property type="match status" value="1"/>
</dbReference>
<dbReference type="PROSITE" id="PS51352">
    <property type="entry name" value="THIOREDOXIN_2"/>
    <property type="match status" value="1"/>
</dbReference>
<dbReference type="Gene3D" id="3.40.30.10">
    <property type="entry name" value="Glutaredoxin"/>
    <property type="match status" value="1"/>
</dbReference>
<evidence type="ECO:0000259" key="1">
    <source>
        <dbReference type="PROSITE" id="PS51352"/>
    </source>
</evidence>
<accession>A0AAE6T849</accession>
<feature type="domain" description="Thioredoxin" evidence="1">
    <location>
        <begin position="72"/>
        <end position="222"/>
    </location>
</feature>
<dbReference type="PANTHER" id="PTHR42852:SF13">
    <property type="entry name" value="PROTEIN DIPZ"/>
    <property type="match status" value="1"/>
</dbReference>
<organism evidence="2 3">
    <name type="scientific">Akkermansia massiliensis</name>
    <dbReference type="NCBI Taxonomy" id="2927224"/>
    <lineage>
        <taxon>Bacteria</taxon>
        <taxon>Pseudomonadati</taxon>
        <taxon>Verrucomicrobiota</taxon>
        <taxon>Verrucomicrobiia</taxon>
        <taxon>Verrucomicrobiales</taxon>
        <taxon>Akkermansiaceae</taxon>
        <taxon>Akkermansia</taxon>
    </lineage>
</organism>
<dbReference type="Pfam" id="PF00578">
    <property type="entry name" value="AhpC-TSA"/>
    <property type="match status" value="1"/>
</dbReference>
<dbReference type="InterPro" id="IPR000866">
    <property type="entry name" value="AhpC/TSA"/>
</dbReference>
<dbReference type="PANTHER" id="PTHR42852">
    <property type="entry name" value="THIOL:DISULFIDE INTERCHANGE PROTEIN DSBE"/>
    <property type="match status" value="1"/>
</dbReference>
<dbReference type="Proteomes" id="UP000642553">
    <property type="component" value="Chromosome"/>
</dbReference>
<dbReference type="CDD" id="cd02966">
    <property type="entry name" value="TlpA_like_family"/>
    <property type="match status" value="1"/>
</dbReference>
<dbReference type="InterPro" id="IPR013766">
    <property type="entry name" value="Thioredoxin_domain"/>
</dbReference>
<dbReference type="GO" id="GO:0016491">
    <property type="term" value="F:oxidoreductase activity"/>
    <property type="evidence" value="ECO:0007669"/>
    <property type="project" value="InterPro"/>
</dbReference>
<dbReference type="GO" id="GO:0016209">
    <property type="term" value="F:antioxidant activity"/>
    <property type="evidence" value="ECO:0007669"/>
    <property type="project" value="InterPro"/>
</dbReference>
<gene>
    <name evidence="2" type="ORF">DMI76_00040</name>
</gene>
<dbReference type="AlphaFoldDB" id="A0AAE6T849"/>
<dbReference type="InterPro" id="IPR036249">
    <property type="entry name" value="Thioredoxin-like_sf"/>
</dbReference>